<organism evidence="5 6">
    <name type="scientific">Streptomyces mangrovisoli</name>
    <dbReference type="NCBI Taxonomy" id="1428628"/>
    <lineage>
        <taxon>Bacteria</taxon>
        <taxon>Bacillati</taxon>
        <taxon>Actinomycetota</taxon>
        <taxon>Actinomycetes</taxon>
        <taxon>Kitasatosporales</taxon>
        <taxon>Streptomycetaceae</taxon>
        <taxon>Streptomyces</taxon>
    </lineage>
</organism>
<dbReference type="InterPro" id="IPR025110">
    <property type="entry name" value="AMP-bd_C"/>
</dbReference>
<proteinExistence type="inferred from homology"/>
<dbReference type="PANTHER" id="PTHR24096">
    <property type="entry name" value="LONG-CHAIN-FATTY-ACID--COA LIGASE"/>
    <property type="match status" value="1"/>
</dbReference>
<dbReference type="Gene3D" id="3.40.50.12780">
    <property type="entry name" value="N-terminal domain of ligase-like"/>
    <property type="match status" value="1"/>
</dbReference>
<name>A0A1J4P3D1_9ACTN</name>
<dbReference type="Proteomes" id="UP000034196">
    <property type="component" value="Unassembled WGS sequence"/>
</dbReference>
<accession>A0A1J4P3D1</accession>
<evidence type="ECO:0000259" key="3">
    <source>
        <dbReference type="Pfam" id="PF00501"/>
    </source>
</evidence>
<evidence type="ECO:0000259" key="4">
    <source>
        <dbReference type="Pfam" id="PF13193"/>
    </source>
</evidence>
<dbReference type="SUPFAM" id="SSF56801">
    <property type="entry name" value="Acetyl-CoA synthetase-like"/>
    <property type="match status" value="1"/>
</dbReference>
<dbReference type="InterPro" id="IPR042099">
    <property type="entry name" value="ANL_N_sf"/>
</dbReference>
<dbReference type="Pfam" id="PF13193">
    <property type="entry name" value="AMP-binding_C"/>
    <property type="match status" value="1"/>
</dbReference>
<dbReference type="GO" id="GO:0016405">
    <property type="term" value="F:CoA-ligase activity"/>
    <property type="evidence" value="ECO:0007669"/>
    <property type="project" value="TreeGrafter"/>
</dbReference>
<dbReference type="RefSeq" id="WP_046592164.1">
    <property type="nucleotide sequence ID" value="NZ_LAVA02000017.1"/>
</dbReference>
<dbReference type="Pfam" id="PF00501">
    <property type="entry name" value="AMP-binding"/>
    <property type="match status" value="1"/>
</dbReference>
<reference evidence="5" key="1">
    <citation type="submission" date="2016-10" db="EMBL/GenBank/DDBJ databases">
        <title>Genome sequence of Streptomyces mangrovisoli MUSC 149.</title>
        <authorList>
            <person name="Lee L.-H."/>
            <person name="Ser H.-L."/>
        </authorList>
    </citation>
    <scope>NUCLEOTIDE SEQUENCE [LARGE SCALE GENOMIC DNA]</scope>
    <source>
        <strain evidence="5">MUSC 149</strain>
    </source>
</reference>
<dbReference type="PANTHER" id="PTHR24096:SF149">
    <property type="entry name" value="AMP-BINDING DOMAIN-CONTAINING PROTEIN-RELATED"/>
    <property type="match status" value="1"/>
</dbReference>
<gene>
    <name evidence="5" type="ORF">WN71_008730</name>
</gene>
<evidence type="ECO:0008006" key="7">
    <source>
        <dbReference type="Google" id="ProtNLM"/>
    </source>
</evidence>
<dbReference type="AlphaFoldDB" id="A0A1J4P3D1"/>
<comment type="similarity">
    <text evidence="1">Belongs to the ATP-dependent AMP-binding enzyme family.</text>
</comment>
<evidence type="ECO:0000313" key="5">
    <source>
        <dbReference type="EMBL" id="OIJ68260.1"/>
    </source>
</evidence>
<evidence type="ECO:0000256" key="1">
    <source>
        <dbReference type="ARBA" id="ARBA00006432"/>
    </source>
</evidence>
<feature type="domain" description="AMP-binding enzyme C-terminal" evidence="4">
    <location>
        <begin position="468"/>
        <end position="545"/>
    </location>
</feature>
<keyword evidence="2" id="KW-0436">Ligase</keyword>
<dbReference type="InterPro" id="IPR000873">
    <property type="entry name" value="AMP-dep_synth/lig_dom"/>
</dbReference>
<evidence type="ECO:0000313" key="6">
    <source>
        <dbReference type="Proteomes" id="UP000034196"/>
    </source>
</evidence>
<dbReference type="STRING" id="1428628.WN71_008730"/>
<dbReference type="PROSITE" id="PS00455">
    <property type="entry name" value="AMP_BINDING"/>
    <property type="match status" value="1"/>
</dbReference>
<dbReference type="InterPro" id="IPR020845">
    <property type="entry name" value="AMP-binding_CS"/>
</dbReference>
<keyword evidence="6" id="KW-1185">Reference proteome</keyword>
<protein>
    <recommendedName>
        <fullName evidence="7">Fatty-acid--CoA ligase</fullName>
    </recommendedName>
</protein>
<feature type="domain" description="AMP-dependent synthetase/ligase" evidence="3">
    <location>
        <begin position="27"/>
        <end position="416"/>
    </location>
</feature>
<comment type="caution">
    <text evidence="5">The sequence shown here is derived from an EMBL/GenBank/DDBJ whole genome shotgun (WGS) entry which is preliminary data.</text>
</comment>
<dbReference type="OrthoDB" id="9803968at2"/>
<dbReference type="EMBL" id="LAVA02000017">
    <property type="protein sequence ID" value="OIJ68260.1"/>
    <property type="molecule type" value="Genomic_DNA"/>
</dbReference>
<dbReference type="Gene3D" id="3.30.300.30">
    <property type="match status" value="1"/>
</dbReference>
<sequence>MKRYVPEGMPESLTYPHASVGDLLAGSARRHAGRIALRDGELTLTYSELYDYASRVAAGLRERGVRHGETVALHQPNSAWFTVTYYGVLLAGAVVTPVNPALPALALRDQLQEAGAVAVFTHPQTRSVLEEAGVPEIRLTVLVPPTQAAPALDDADLSGVPLEALLATEPRHPVAVSGDDLAHLSFTGGTTGRSKAVRVLHRNVVANVLQMACWRGAARPVVDVEGRVHLEHVPEAQTPYTIRIGSSTGVSLAPMFHAMGLISQSVSTATGTSVVLAGRFEPRRFVRLIEQHRVNIIPGSPALFHALLALPGIEDADLASVQIVNSGAAPIDGHTLYRLGELFPNACVVEGYGLTEATMALTTHPMLRNSPVSTGSVGAPLFDTNIEIRELGCGPVVPTGETGEVWARGPQITDGYQGHQDLTDEQYQGGWLRTGDLGRMDEDGWLHLVGRAKDMLIYKGYNVYPTPLEDLLYEHPAVEGASVIGVPHAEAGEIPVAYVVPRTGYEGGPQLASQLMEFVAARVAPYQRVREIHFLRALPVSAAGKILKTELRQRHV</sequence>
<dbReference type="InterPro" id="IPR045851">
    <property type="entry name" value="AMP-bd_C_sf"/>
</dbReference>
<evidence type="ECO:0000256" key="2">
    <source>
        <dbReference type="ARBA" id="ARBA00022598"/>
    </source>
</evidence>